<accession>A0A0F9D539</accession>
<protein>
    <submittedName>
        <fullName evidence="1">Uncharacterized protein</fullName>
    </submittedName>
</protein>
<reference evidence="1" key="1">
    <citation type="journal article" date="2015" name="Nature">
        <title>Complex archaea that bridge the gap between prokaryotes and eukaryotes.</title>
        <authorList>
            <person name="Spang A."/>
            <person name="Saw J.H."/>
            <person name="Jorgensen S.L."/>
            <person name="Zaremba-Niedzwiedzka K."/>
            <person name="Martijn J."/>
            <person name="Lind A.E."/>
            <person name="van Eijk R."/>
            <person name="Schleper C."/>
            <person name="Guy L."/>
            <person name="Ettema T.J."/>
        </authorList>
    </citation>
    <scope>NUCLEOTIDE SEQUENCE</scope>
</reference>
<sequence length="64" mass="7034">MQVQYKCDGERDYRGPLDVLVGNLYAGDAISLGDIISITVALAQHYDWHGTHDGGSYSIVVLHE</sequence>
<dbReference type="EMBL" id="LAZR01033195">
    <property type="protein sequence ID" value="KKL48786.1"/>
    <property type="molecule type" value="Genomic_DNA"/>
</dbReference>
<evidence type="ECO:0000313" key="1">
    <source>
        <dbReference type="EMBL" id="KKL48786.1"/>
    </source>
</evidence>
<comment type="caution">
    <text evidence="1">The sequence shown here is derived from an EMBL/GenBank/DDBJ whole genome shotgun (WGS) entry which is preliminary data.</text>
</comment>
<gene>
    <name evidence="1" type="ORF">LCGC14_2322020</name>
</gene>
<name>A0A0F9D539_9ZZZZ</name>
<dbReference type="AlphaFoldDB" id="A0A0F9D539"/>
<proteinExistence type="predicted"/>
<organism evidence="1">
    <name type="scientific">marine sediment metagenome</name>
    <dbReference type="NCBI Taxonomy" id="412755"/>
    <lineage>
        <taxon>unclassified sequences</taxon>
        <taxon>metagenomes</taxon>
        <taxon>ecological metagenomes</taxon>
    </lineage>
</organism>